<dbReference type="RefSeq" id="XP_016221995.1">
    <property type="nucleotide sequence ID" value="XM_016372663.1"/>
</dbReference>
<evidence type="ECO:0000256" key="1">
    <source>
        <dbReference type="ARBA" id="ARBA00004141"/>
    </source>
</evidence>
<evidence type="ECO:0000256" key="2">
    <source>
        <dbReference type="ARBA" id="ARBA00022692"/>
    </source>
</evidence>
<dbReference type="AlphaFoldDB" id="A0A0D1XQP0"/>
<keyword evidence="9" id="KW-1185">Reference proteome</keyword>
<dbReference type="Proteomes" id="UP000054302">
    <property type="component" value="Unassembled WGS sequence"/>
</dbReference>
<dbReference type="PANTHER" id="PTHR23501:SF87">
    <property type="entry name" value="SIDEROPHORE IRON TRANSPORTER 2"/>
    <property type="match status" value="1"/>
</dbReference>
<organism evidence="8 9">
    <name type="scientific">Exophiala mesophila</name>
    <name type="common">Black yeast-like fungus</name>
    <dbReference type="NCBI Taxonomy" id="212818"/>
    <lineage>
        <taxon>Eukaryota</taxon>
        <taxon>Fungi</taxon>
        <taxon>Dikarya</taxon>
        <taxon>Ascomycota</taxon>
        <taxon>Pezizomycotina</taxon>
        <taxon>Eurotiomycetes</taxon>
        <taxon>Chaetothyriomycetidae</taxon>
        <taxon>Chaetothyriales</taxon>
        <taxon>Herpotrichiellaceae</taxon>
        <taxon>Exophiala</taxon>
    </lineage>
</organism>
<dbReference type="Pfam" id="PF07690">
    <property type="entry name" value="MFS_1"/>
    <property type="match status" value="1"/>
</dbReference>
<evidence type="ECO:0000256" key="6">
    <source>
        <dbReference type="SAM" id="Phobius"/>
    </source>
</evidence>
<dbReference type="InterPro" id="IPR036259">
    <property type="entry name" value="MFS_trans_sf"/>
</dbReference>
<dbReference type="STRING" id="212818.A0A0D1XQP0"/>
<accession>A0A0D1XQP0</accession>
<evidence type="ECO:0000313" key="9">
    <source>
        <dbReference type="Proteomes" id="UP000054302"/>
    </source>
</evidence>
<dbReference type="PANTHER" id="PTHR23501">
    <property type="entry name" value="MAJOR FACILITATOR SUPERFAMILY"/>
    <property type="match status" value="1"/>
</dbReference>
<feature type="domain" description="Major facilitator superfamily (MFS) profile" evidence="7">
    <location>
        <begin position="46"/>
        <end position="566"/>
    </location>
</feature>
<dbReference type="GO" id="GO:0015343">
    <property type="term" value="F:siderophore-iron transmembrane transporter activity"/>
    <property type="evidence" value="ECO:0007669"/>
    <property type="project" value="TreeGrafter"/>
</dbReference>
<gene>
    <name evidence="8" type="ORF">PV10_07730</name>
</gene>
<keyword evidence="4 6" id="KW-0472">Membrane</keyword>
<keyword evidence="3 6" id="KW-1133">Transmembrane helix</keyword>
<dbReference type="SUPFAM" id="SSF103473">
    <property type="entry name" value="MFS general substrate transporter"/>
    <property type="match status" value="1"/>
</dbReference>
<feature type="transmembrane region" description="Helical" evidence="6">
    <location>
        <begin position="200"/>
        <end position="222"/>
    </location>
</feature>
<feature type="transmembrane region" description="Helical" evidence="6">
    <location>
        <begin position="401"/>
        <end position="420"/>
    </location>
</feature>
<dbReference type="OMA" id="INRGIWS"/>
<dbReference type="PROSITE" id="PS50850">
    <property type="entry name" value="MFS"/>
    <property type="match status" value="1"/>
</dbReference>
<dbReference type="VEuPathDB" id="FungiDB:PV10_07730"/>
<evidence type="ECO:0000256" key="3">
    <source>
        <dbReference type="ARBA" id="ARBA00022989"/>
    </source>
</evidence>
<feature type="transmembrane region" description="Helical" evidence="6">
    <location>
        <begin position="45"/>
        <end position="68"/>
    </location>
</feature>
<dbReference type="GO" id="GO:0005886">
    <property type="term" value="C:plasma membrane"/>
    <property type="evidence" value="ECO:0007669"/>
    <property type="project" value="TreeGrafter"/>
</dbReference>
<feature type="transmembrane region" description="Helical" evidence="6">
    <location>
        <begin position="543"/>
        <end position="562"/>
    </location>
</feature>
<dbReference type="InterPro" id="IPR020846">
    <property type="entry name" value="MFS_dom"/>
</dbReference>
<keyword evidence="2 6" id="KW-0812">Transmembrane</keyword>
<feature type="transmembrane region" description="Helical" evidence="6">
    <location>
        <begin position="168"/>
        <end position="188"/>
    </location>
</feature>
<feature type="compositionally biased region" description="Basic and acidic residues" evidence="5">
    <location>
        <begin position="1"/>
        <end position="11"/>
    </location>
</feature>
<reference evidence="8 9" key="1">
    <citation type="submission" date="2015-01" db="EMBL/GenBank/DDBJ databases">
        <title>The Genome Sequence of Exophiala mesophila CBS40295.</title>
        <authorList>
            <consortium name="The Broad Institute Genomics Platform"/>
            <person name="Cuomo C."/>
            <person name="de Hoog S."/>
            <person name="Gorbushina A."/>
            <person name="Stielow B."/>
            <person name="Teixiera M."/>
            <person name="Abouelleil A."/>
            <person name="Chapman S.B."/>
            <person name="Priest M."/>
            <person name="Young S.K."/>
            <person name="Wortman J."/>
            <person name="Nusbaum C."/>
            <person name="Birren B."/>
        </authorList>
    </citation>
    <scope>NUCLEOTIDE SEQUENCE [LARGE SCALE GENOMIC DNA]</scope>
    <source>
        <strain evidence="8 9">CBS 40295</strain>
    </source>
</reference>
<evidence type="ECO:0000313" key="8">
    <source>
        <dbReference type="EMBL" id="KIV90421.1"/>
    </source>
</evidence>
<feature type="transmembrane region" description="Helical" evidence="6">
    <location>
        <begin position="334"/>
        <end position="359"/>
    </location>
</feature>
<dbReference type="InterPro" id="IPR011701">
    <property type="entry name" value="MFS"/>
</dbReference>
<feature type="transmembrane region" description="Helical" evidence="6">
    <location>
        <begin position="135"/>
        <end position="156"/>
    </location>
</feature>
<evidence type="ECO:0000256" key="4">
    <source>
        <dbReference type="ARBA" id="ARBA00023136"/>
    </source>
</evidence>
<name>A0A0D1XQP0_EXOME</name>
<evidence type="ECO:0000259" key="7">
    <source>
        <dbReference type="PROSITE" id="PS50850"/>
    </source>
</evidence>
<dbReference type="Gene3D" id="1.20.1250.20">
    <property type="entry name" value="MFS general substrate transporter like domains"/>
    <property type="match status" value="2"/>
</dbReference>
<comment type="subcellular location">
    <subcellularLocation>
        <location evidence="1">Membrane</location>
        <topology evidence="1">Multi-pass membrane protein</topology>
    </subcellularLocation>
</comment>
<feature type="transmembrane region" description="Helical" evidence="6">
    <location>
        <begin position="262"/>
        <end position="283"/>
    </location>
</feature>
<feature type="region of interest" description="Disordered" evidence="5">
    <location>
        <begin position="1"/>
        <end position="23"/>
    </location>
</feature>
<evidence type="ECO:0000256" key="5">
    <source>
        <dbReference type="SAM" id="MobiDB-lite"/>
    </source>
</evidence>
<dbReference type="EMBL" id="KN847524">
    <property type="protein sequence ID" value="KIV90421.1"/>
    <property type="molecule type" value="Genomic_DNA"/>
</dbReference>
<dbReference type="GeneID" id="27325575"/>
<sequence>MAVETEDHSQDASRQGNDNVAPPVQHGVLKSELIHSLWTKKTLTVAYLGLTLTTFVLYLEIYSTWVYFPYVTSAFSSHSMLTTAGIVQNIADVAAYPIVAKLSDVFGRAEGLTLSVGFSAIANALAAGSHNIETYVASNIFEAIGNAGFTIMQQVFIADTTKLINRGIWASLIEAICVIPVLYIGTIIGESMLNHSTWRWGYGMWALVVPVMSIPLVFTLFYHQRRSKAKLGGASRTISVLGGVPASASLLRKLVHVVWIELDVLGVLLLIAGLSLTLIPLSITGAYNTYKWGDSSTIAMIVVGIVLLLAFFAWDAKYAKCPLFPYRMVRDRTVIAACVLAFVDWVGYATSATFLSSYFQVAVGLSPGNATRIDNANRVTFQVGSVFVGLLMRWTKRSQPFVLVGVPIAVLAQGVLIYMVDINGAYPASEAAFVTSRVLSGLGRAFFSTASQVSIQASVVQQDVAVGTGIFLAAMSVGSSVGRCIAGVIWNRYLPQKLEQYLPADAVSDAPNIFASFIYAMEFPEGGPTREAINRSYRETTKILAIAATSIMAGMLMIQLFLKNINLAEADGKREEQLATADGFALENIGSSHRATAADNVQRAAHSKS</sequence>
<dbReference type="HOGENOM" id="CLU_012970_1_1_1"/>
<dbReference type="OrthoDB" id="2241241at2759"/>
<feature type="transmembrane region" description="Helical" evidence="6">
    <location>
        <begin position="470"/>
        <end position="490"/>
    </location>
</feature>
<proteinExistence type="predicted"/>
<feature type="transmembrane region" description="Helical" evidence="6">
    <location>
        <begin position="111"/>
        <end position="129"/>
    </location>
</feature>
<feature type="transmembrane region" description="Helical" evidence="6">
    <location>
        <begin position="379"/>
        <end position="394"/>
    </location>
</feature>
<protein>
    <recommendedName>
        <fullName evidence="7">Major facilitator superfamily (MFS) profile domain-containing protein</fullName>
    </recommendedName>
</protein>
<feature type="transmembrane region" description="Helical" evidence="6">
    <location>
        <begin position="295"/>
        <end position="314"/>
    </location>
</feature>